<evidence type="ECO:0000313" key="2">
    <source>
        <dbReference type="EMBL" id="MBG3878925.1"/>
    </source>
</evidence>
<comment type="caution">
    <text evidence="2">The sequence shown here is derived from an EMBL/GenBank/DDBJ whole genome shotgun (WGS) entry which is preliminary data.</text>
</comment>
<dbReference type="Proteomes" id="UP001194469">
    <property type="component" value="Unassembled WGS sequence"/>
</dbReference>
<protein>
    <submittedName>
        <fullName evidence="2">Uncharacterized protein</fullName>
    </submittedName>
</protein>
<proteinExistence type="predicted"/>
<evidence type="ECO:0000313" key="3">
    <source>
        <dbReference type="Proteomes" id="UP001194469"/>
    </source>
</evidence>
<reference evidence="2 3" key="1">
    <citation type="submission" date="2019-08" db="EMBL/GenBank/DDBJ databases">
        <authorList>
            <person name="Luo N."/>
        </authorList>
    </citation>
    <scope>NUCLEOTIDE SEQUENCE [LARGE SCALE GENOMIC DNA]</scope>
    <source>
        <strain evidence="2 3">NCIMB 9442</strain>
    </source>
</reference>
<keyword evidence="3" id="KW-1185">Reference proteome</keyword>
<sequence>MATLPTSPCMPGRVFGRMVGRASGTAPESSLGPCHGAGETGRLAHRARLVLVCALALALVLAPGCVVRSRGQYDVSVGKTSRP</sequence>
<accession>A0ABS0J901</accession>
<evidence type="ECO:0000256" key="1">
    <source>
        <dbReference type="SAM" id="Phobius"/>
    </source>
</evidence>
<gene>
    <name evidence="2" type="ORF">FVW20_18470</name>
</gene>
<feature type="transmembrane region" description="Helical" evidence="1">
    <location>
        <begin position="49"/>
        <end position="67"/>
    </location>
</feature>
<name>A0ABS0J901_9BACT</name>
<keyword evidence="1" id="KW-1133">Transmembrane helix</keyword>
<keyword evidence="1" id="KW-0812">Transmembrane</keyword>
<dbReference type="EMBL" id="VRYY01000783">
    <property type="protein sequence ID" value="MBG3878925.1"/>
    <property type="molecule type" value="Genomic_DNA"/>
</dbReference>
<organism evidence="2 3">
    <name type="scientific">Nitratidesulfovibrio oxamicus</name>
    <dbReference type="NCBI Taxonomy" id="32016"/>
    <lineage>
        <taxon>Bacteria</taxon>
        <taxon>Pseudomonadati</taxon>
        <taxon>Thermodesulfobacteriota</taxon>
        <taxon>Desulfovibrionia</taxon>
        <taxon>Desulfovibrionales</taxon>
        <taxon>Desulfovibrionaceae</taxon>
        <taxon>Nitratidesulfovibrio</taxon>
    </lineage>
</organism>
<keyword evidence="1" id="KW-0472">Membrane</keyword>
<dbReference type="RefSeq" id="WP_196610720.1">
    <property type="nucleotide sequence ID" value="NZ_VRYY01000783.1"/>
</dbReference>